<protein>
    <recommendedName>
        <fullName evidence="6">Mid2 domain-containing protein</fullName>
    </recommendedName>
</protein>
<feature type="compositionally biased region" description="Polar residues" evidence="1">
    <location>
        <begin position="396"/>
        <end position="406"/>
    </location>
</feature>
<evidence type="ECO:0000256" key="3">
    <source>
        <dbReference type="SAM" id="SignalP"/>
    </source>
</evidence>
<gene>
    <name evidence="4" type="ORF">VTJ49DRAFT_4173</name>
</gene>
<keyword evidence="3" id="KW-0732">Signal</keyword>
<name>A0ABR3V6I1_HUMIN</name>
<feature type="region of interest" description="Disordered" evidence="1">
    <location>
        <begin position="385"/>
        <end position="406"/>
    </location>
</feature>
<feature type="region of interest" description="Disordered" evidence="1">
    <location>
        <begin position="236"/>
        <end position="263"/>
    </location>
</feature>
<feature type="compositionally biased region" description="Basic and acidic residues" evidence="1">
    <location>
        <begin position="140"/>
        <end position="151"/>
    </location>
</feature>
<evidence type="ECO:0000256" key="2">
    <source>
        <dbReference type="SAM" id="Phobius"/>
    </source>
</evidence>
<proteinExistence type="predicted"/>
<keyword evidence="2" id="KW-1133">Transmembrane helix</keyword>
<keyword evidence="5" id="KW-1185">Reference proteome</keyword>
<keyword evidence="2" id="KW-0472">Membrane</keyword>
<accession>A0ABR3V6I1</accession>
<feature type="region of interest" description="Disordered" evidence="1">
    <location>
        <begin position="139"/>
        <end position="199"/>
    </location>
</feature>
<dbReference type="Gene3D" id="1.20.5.510">
    <property type="entry name" value="Single helix bin"/>
    <property type="match status" value="1"/>
</dbReference>
<sequence>MRRCRLALWAASLLAAHAAATAIPFRELFARQSTCAPDHSRCQHEGFPDYFCCPADQACIPLAGNTTLLCCPEGSTCEAIEPVPCDISLQDGERHPDTVIKTTALGGTLKRCGGQCCPFGYSCSGNECIIDEDQNAVPIETRRPTSTRRVEQPTATSSSAADPTSTPDESDETEDIEDSEGVDDGDEASESNDTNASSGPPVAAIAGGVVAGVVVLLIAAAAAFFFLRKKGKLPGFLGGKRGSDSGKGPKLSRSTSSFGNLISNPIVSEHSTFRTDFARGSPPQPSLSATAVGDQEPDSVTGALIDSNLNSPETGAIGQASSTMPPIAAQMMGRQQQQQQQQYQAYATGAGGGGYAGGYGALDPPQTPRGQQYREPSSVSINVFADPNITPDRTPENNSGTKYGRYSTNTTFTQMLDSADLGGMARGESYIAYSPDVPPVPRR</sequence>
<organism evidence="4 5">
    <name type="scientific">Humicola insolens</name>
    <name type="common">Soft-rot fungus</name>
    <dbReference type="NCBI Taxonomy" id="85995"/>
    <lineage>
        <taxon>Eukaryota</taxon>
        <taxon>Fungi</taxon>
        <taxon>Dikarya</taxon>
        <taxon>Ascomycota</taxon>
        <taxon>Pezizomycotina</taxon>
        <taxon>Sordariomycetes</taxon>
        <taxon>Sordariomycetidae</taxon>
        <taxon>Sordariales</taxon>
        <taxon>Chaetomiaceae</taxon>
        <taxon>Mycothermus</taxon>
    </lineage>
</organism>
<feature type="signal peptide" evidence="3">
    <location>
        <begin position="1"/>
        <end position="22"/>
    </location>
</feature>
<comment type="caution">
    <text evidence="4">The sequence shown here is derived from an EMBL/GenBank/DDBJ whole genome shotgun (WGS) entry which is preliminary data.</text>
</comment>
<feature type="region of interest" description="Disordered" evidence="1">
    <location>
        <begin position="275"/>
        <end position="321"/>
    </location>
</feature>
<evidence type="ECO:0000313" key="5">
    <source>
        <dbReference type="Proteomes" id="UP001583172"/>
    </source>
</evidence>
<evidence type="ECO:0000256" key="1">
    <source>
        <dbReference type="SAM" id="MobiDB-lite"/>
    </source>
</evidence>
<dbReference type="EMBL" id="JAZGSY010000320">
    <property type="protein sequence ID" value="KAL1837182.1"/>
    <property type="molecule type" value="Genomic_DNA"/>
</dbReference>
<feature type="compositionally biased region" description="Low complexity" evidence="1">
    <location>
        <begin position="153"/>
        <end position="167"/>
    </location>
</feature>
<reference evidence="4 5" key="1">
    <citation type="journal article" date="2024" name="Commun. Biol.">
        <title>Comparative genomic analysis of thermophilic fungi reveals convergent evolutionary adaptations and gene losses.</title>
        <authorList>
            <person name="Steindorff A.S."/>
            <person name="Aguilar-Pontes M.V."/>
            <person name="Robinson A.J."/>
            <person name="Andreopoulos B."/>
            <person name="LaButti K."/>
            <person name="Kuo A."/>
            <person name="Mondo S."/>
            <person name="Riley R."/>
            <person name="Otillar R."/>
            <person name="Haridas S."/>
            <person name="Lipzen A."/>
            <person name="Grimwood J."/>
            <person name="Schmutz J."/>
            <person name="Clum A."/>
            <person name="Reid I.D."/>
            <person name="Moisan M.C."/>
            <person name="Butler G."/>
            <person name="Nguyen T.T.M."/>
            <person name="Dewar K."/>
            <person name="Conant G."/>
            <person name="Drula E."/>
            <person name="Henrissat B."/>
            <person name="Hansel C."/>
            <person name="Singer S."/>
            <person name="Hutchinson M.I."/>
            <person name="de Vries R.P."/>
            <person name="Natvig D.O."/>
            <person name="Powell A.J."/>
            <person name="Tsang A."/>
            <person name="Grigoriev I.V."/>
        </authorList>
    </citation>
    <scope>NUCLEOTIDE SEQUENCE [LARGE SCALE GENOMIC DNA]</scope>
    <source>
        <strain evidence="4 5">CBS 620.91</strain>
    </source>
</reference>
<keyword evidence="2" id="KW-0812">Transmembrane</keyword>
<feature type="compositionally biased region" description="Acidic residues" evidence="1">
    <location>
        <begin position="168"/>
        <end position="190"/>
    </location>
</feature>
<feature type="transmembrane region" description="Helical" evidence="2">
    <location>
        <begin position="202"/>
        <end position="227"/>
    </location>
</feature>
<feature type="compositionally biased region" description="Polar residues" evidence="1">
    <location>
        <begin position="307"/>
        <end position="321"/>
    </location>
</feature>
<feature type="region of interest" description="Disordered" evidence="1">
    <location>
        <begin position="357"/>
        <end position="376"/>
    </location>
</feature>
<evidence type="ECO:0008006" key="6">
    <source>
        <dbReference type="Google" id="ProtNLM"/>
    </source>
</evidence>
<dbReference type="Proteomes" id="UP001583172">
    <property type="component" value="Unassembled WGS sequence"/>
</dbReference>
<evidence type="ECO:0000313" key="4">
    <source>
        <dbReference type="EMBL" id="KAL1837182.1"/>
    </source>
</evidence>
<feature type="compositionally biased region" description="Polar residues" evidence="1">
    <location>
        <begin position="252"/>
        <end position="263"/>
    </location>
</feature>
<feature type="chain" id="PRO_5047443954" description="Mid2 domain-containing protein" evidence="3">
    <location>
        <begin position="23"/>
        <end position="443"/>
    </location>
</feature>